<keyword evidence="7" id="KW-0539">Nucleus</keyword>
<dbReference type="OrthoDB" id="27073at2759"/>
<dbReference type="InterPro" id="IPR059120">
    <property type="entry name" value="Cullin-like_AB"/>
</dbReference>
<dbReference type="GO" id="GO:0031461">
    <property type="term" value="C:cullin-RING ubiquitin ligase complex"/>
    <property type="evidence" value="ECO:0007669"/>
    <property type="project" value="InterPro"/>
</dbReference>
<feature type="domain" description="Cullin family profile" evidence="11">
    <location>
        <begin position="380"/>
        <end position="629"/>
    </location>
</feature>
<comment type="subcellular location">
    <subcellularLocation>
        <location evidence="1">Nucleus</location>
    </subcellularLocation>
</comment>
<dbReference type="EMBL" id="CAJFCV020000006">
    <property type="protein sequence ID" value="CAG9129300.1"/>
    <property type="molecule type" value="Genomic_DNA"/>
</dbReference>
<dbReference type="SUPFAM" id="SSF74788">
    <property type="entry name" value="Cullin repeat-like"/>
    <property type="match status" value="1"/>
</dbReference>
<dbReference type="PROSITE" id="PS01256">
    <property type="entry name" value="CULLIN_1"/>
    <property type="match status" value="1"/>
</dbReference>
<keyword evidence="4" id="KW-1017">Isopeptide bond</keyword>
<dbReference type="GO" id="GO:0000209">
    <property type="term" value="P:protein polyubiquitination"/>
    <property type="evidence" value="ECO:0007669"/>
    <property type="project" value="UniProtKB-ARBA"/>
</dbReference>
<dbReference type="InterPro" id="IPR016158">
    <property type="entry name" value="Cullin_homology"/>
</dbReference>
<dbReference type="SMART" id="SM00182">
    <property type="entry name" value="CULLIN"/>
    <property type="match status" value="1"/>
</dbReference>
<comment type="pathway">
    <text evidence="2">Protein modification; protein ubiquitination.</text>
</comment>
<reference evidence="15" key="1">
    <citation type="submission" date="2016-11" db="UniProtKB">
        <authorList>
            <consortium name="WormBaseParasite"/>
        </authorList>
    </citation>
    <scope>IDENTIFICATION</scope>
</reference>
<dbReference type="SMART" id="SM00884">
    <property type="entry name" value="Cullin_Nedd8"/>
    <property type="match status" value="1"/>
</dbReference>
<evidence type="ECO:0000256" key="9">
    <source>
        <dbReference type="RuleBase" id="RU003829"/>
    </source>
</evidence>
<comment type="similarity">
    <text evidence="3 8 9">Belongs to the cullin family.</text>
</comment>
<proteinExistence type="inferred from homology"/>
<dbReference type="SUPFAM" id="SSF46785">
    <property type="entry name" value="Winged helix' DNA-binding domain"/>
    <property type="match status" value="1"/>
</dbReference>
<dbReference type="Pfam" id="PF26557">
    <property type="entry name" value="Cullin_AB"/>
    <property type="match status" value="1"/>
</dbReference>
<evidence type="ECO:0000256" key="2">
    <source>
        <dbReference type="ARBA" id="ARBA00004906"/>
    </source>
</evidence>
<dbReference type="FunFam" id="1.20.1310.10:FF:000006">
    <property type="entry name" value="Cullin 3"/>
    <property type="match status" value="1"/>
</dbReference>
<dbReference type="Proteomes" id="UP000659654">
    <property type="component" value="Unassembled WGS sequence"/>
</dbReference>
<dbReference type="SUPFAM" id="SSF75632">
    <property type="entry name" value="Cullin homology domain"/>
    <property type="match status" value="1"/>
</dbReference>
<dbReference type="InterPro" id="IPR036390">
    <property type="entry name" value="WH_DNA-bd_sf"/>
</dbReference>
<keyword evidence="6" id="KW-0832">Ubl conjugation</keyword>
<dbReference type="GO" id="GO:0000278">
    <property type="term" value="P:mitotic cell cycle"/>
    <property type="evidence" value="ECO:0007669"/>
    <property type="project" value="UniProtKB-ARBA"/>
</dbReference>
<sequence length="762" mass="88612">MSRQPNRHVASKPKIRQFPRTIDDDVVQTIWDMLKNALNEILQKKHSGLSFEELYRNSYNMVLNKRGEILYNGLIEVLTQHLAFDVCRQVEESIGGNRFLDTLNRVWQDHETAMTMIRDILMYMDRVYVEQAKVEKVYNLGLRLFRNEVIDHASINSHLKATLLSMIASERQKEAIEWLSLKNAIQMLAALGLDDRSYYEEQFENLFLHESAEFYKNAAQKFLEQNSASAYIKRVNECLEDEAQRAEKYLDKRTEAKIIKVLKSELIEAHMRAVIGMTNSGMVFMLTNEKISELRSMYELFRKVPEGVAVMTEFMSSYLRSRGQSLVQENENTNGVQFIQQMIDLKDLFDRFLSESFCNDTVIKQKMQSDFVYFFNLSQKSPEYLSLYIDDKLKKGLRSVNENDAEQVLDKSMILFKFLQEKDVFERYYKQHLCRRLLFGKSVSDDSEKSMIAKLRTECGCQFTSKLEGMFKDMALSETITDEYHAHLNANPETDQSHIDLSVNVLTKVYWPTNQSEPCELPLSAKQAFDAFSAFYVSKHNGRRIALNPALGSADVKAIFYGAQNMDSSEAGPSNAVARREEHKILQCYTHHMVILMKFNERPKYTLKDLREATKIADKDFKRALMSLAMGKVSQRILSRTKGNGKELADEDEFVVNDGFTSKLTRIKIQMVSGRGETEPERKETREKVNDDRKHEIEAAIVRIMKARKKSLHNDLITEVTNQLKIRFMPDPSVIKKRIESLIEREYLKRDQNDHRVYHYVA</sequence>
<evidence type="ECO:0000256" key="1">
    <source>
        <dbReference type="ARBA" id="ARBA00004123"/>
    </source>
</evidence>
<dbReference type="GO" id="GO:0007165">
    <property type="term" value="P:signal transduction"/>
    <property type="evidence" value="ECO:0007669"/>
    <property type="project" value="UniProtKB-ARBA"/>
</dbReference>
<dbReference type="GO" id="GO:0010468">
    <property type="term" value="P:regulation of gene expression"/>
    <property type="evidence" value="ECO:0007669"/>
    <property type="project" value="UniProtKB-ARBA"/>
</dbReference>
<evidence type="ECO:0000256" key="4">
    <source>
        <dbReference type="ARBA" id="ARBA00022499"/>
    </source>
</evidence>
<dbReference type="InterPro" id="IPR019559">
    <property type="entry name" value="Cullin_neddylation_domain"/>
</dbReference>
<evidence type="ECO:0000313" key="13">
    <source>
        <dbReference type="Proteomes" id="UP000095284"/>
    </source>
</evidence>
<dbReference type="Gene3D" id="3.30.230.130">
    <property type="entry name" value="Cullin, Chain C, Domain 2"/>
    <property type="match status" value="1"/>
</dbReference>
<dbReference type="InterPro" id="IPR016159">
    <property type="entry name" value="Cullin_repeat-like_dom_sf"/>
</dbReference>
<organism evidence="13 15">
    <name type="scientific">Bursaphelenchus xylophilus</name>
    <name type="common">Pinewood nematode worm</name>
    <name type="synonym">Aphelenchoides xylophilus</name>
    <dbReference type="NCBI Taxonomy" id="6326"/>
    <lineage>
        <taxon>Eukaryota</taxon>
        <taxon>Metazoa</taxon>
        <taxon>Ecdysozoa</taxon>
        <taxon>Nematoda</taxon>
        <taxon>Chromadorea</taxon>
        <taxon>Rhabditida</taxon>
        <taxon>Tylenchina</taxon>
        <taxon>Tylenchomorpha</taxon>
        <taxon>Aphelenchoidea</taxon>
        <taxon>Aphelenchoididae</taxon>
        <taxon>Bursaphelenchus</taxon>
    </lineage>
</organism>
<evidence type="ECO:0000256" key="6">
    <source>
        <dbReference type="ARBA" id="ARBA00022843"/>
    </source>
</evidence>
<dbReference type="FunFam" id="1.20.1310.10:FF:000001">
    <property type="entry name" value="Cullin 3"/>
    <property type="match status" value="1"/>
</dbReference>
<dbReference type="Pfam" id="PF10557">
    <property type="entry name" value="Cullin_Nedd8"/>
    <property type="match status" value="1"/>
</dbReference>
<evidence type="ECO:0000313" key="14">
    <source>
        <dbReference type="Proteomes" id="UP000659654"/>
    </source>
</evidence>
<dbReference type="PROSITE" id="PS50069">
    <property type="entry name" value="CULLIN_2"/>
    <property type="match status" value="1"/>
</dbReference>
<gene>
    <name evidence="12" type="ORF">BXYJ_LOCUS13937</name>
</gene>
<dbReference type="Gene3D" id="1.10.10.10">
    <property type="entry name" value="Winged helix-like DNA-binding domain superfamily/Winged helix DNA-binding domain"/>
    <property type="match status" value="1"/>
</dbReference>
<evidence type="ECO:0000256" key="8">
    <source>
        <dbReference type="PROSITE-ProRule" id="PRU00330"/>
    </source>
</evidence>
<feature type="region of interest" description="Disordered" evidence="10">
    <location>
        <begin position="672"/>
        <end position="691"/>
    </location>
</feature>
<feature type="compositionally biased region" description="Basic and acidic residues" evidence="10">
    <location>
        <begin position="676"/>
        <end position="691"/>
    </location>
</feature>
<evidence type="ECO:0000256" key="10">
    <source>
        <dbReference type="SAM" id="MobiDB-lite"/>
    </source>
</evidence>
<dbReference type="InterPro" id="IPR036388">
    <property type="entry name" value="WH-like_DNA-bd_sf"/>
</dbReference>
<dbReference type="GO" id="GO:0005737">
    <property type="term" value="C:cytoplasm"/>
    <property type="evidence" value="ECO:0007669"/>
    <property type="project" value="UniProtKB-ARBA"/>
</dbReference>
<dbReference type="WBParaSite" id="BXY_1371700.1">
    <property type="protein sequence ID" value="BXY_1371700.1"/>
    <property type="gene ID" value="BXY_1371700"/>
</dbReference>
<evidence type="ECO:0000256" key="5">
    <source>
        <dbReference type="ARBA" id="ARBA00022786"/>
    </source>
</evidence>
<dbReference type="FunFam" id="1.20.1310.10:FF:000002">
    <property type="entry name" value="cullin-3 isoform X1"/>
    <property type="match status" value="1"/>
</dbReference>
<dbReference type="Proteomes" id="UP000582659">
    <property type="component" value="Unassembled WGS sequence"/>
</dbReference>
<dbReference type="eggNOG" id="KOG2166">
    <property type="taxonomic scope" value="Eukaryota"/>
</dbReference>
<evidence type="ECO:0000313" key="15">
    <source>
        <dbReference type="WBParaSite" id="BXY_1371700.1"/>
    </source>
</evidence>
<dbReference type="InterPro" id="IPR001373">
    <property type="entry name" value="Cullin_N"/>
</dbReference>
<dbReference type="GO" id="GO:0031625">
    <property type="term" value="F:ubiquitin protein ligase binding"/>
    <property type="evidence" value="ECO:0007669"/>
    <property type="project" value="InterPro"/>
</dbReference>
<keyword evidence="5" id="KW-0833">Ubl conjugation pathway</keyword>
<evidence type="ECO:0000259" key="11">
    <source>
        <dbReference type="PROSITE" id="PS50069"/>
    </source>
</evidence>
<dbReference type="AlphaFoldDB" id="A0A1I7SKY5"/>
<evidence type="ECO:0000313" key="12">
    <source>
        <dbReference type="EMBL" id="CAD5233846.1"/>
    </source>
</evidence>
<dbReference type="InterPro" id="IPR036317">
    <property type="entry name" value="Cullin_homology_sf"/>
</dbReference>
<dbReference type="GO" id="GO:0006950">
    <property type="term" value="P:response to stress"/>
    <property type="evidence" value="ECO:0007669"/>
    <property type="project" value="UniProtKB-ARBA"/>
</dbReference>
<dbReference type="Proteomes" id="UP000095284">
    <property type="component" value="Unplaced"/>
</dbReference>
<dbReference type="Pfam" id="PF00888">
    <property type="entry name" value="Cullin"/>
    <property type="match status" value="1"/>
</dbReference>
<dbReference type="InterPro" id="IPR045093">
    <property type="entry name" value="Cullin"/>
</dbReference>
<dbReference type="GO" id="GO:0043161">
    <property type="term" value="P:proteasome-mediated ubiquitin-dependent protein catabolic process"/>
    <property type="evidence" value="ECO:0007669"/>
    <property type="project" value="UniProtKB-ARBA"/>
</dbReference>
<accession>A0A1I7SKY5</accession>
<dbReference type="GO" id="GO:0005634">
    <property type="term" value="C:nucleus"/>
    <property type="evidence" value="ECO:0007669"/>
    <property type="project" value="UniProtKB-SubCell"/>
</dbReference>
<protein>
    <submittedName>
        <fullName evidence="12">(pine wood nematode) hypothetical protein</fullName>
    </submittedName>
    <submittedName>
        <fullName evidence="15">CULLIN_2 domain-containing protein</fullName>
    </submittedName>
</protein>
<evidence type="ECO:0000256" key="3">
    <source>
        <dbReference type="ARBA" id="ARBA00006019"/>
    </source>
</evidence>
<dbReference type="Gene3D" id="1.20.1310.10">
    <property type="entry name" value="Cullin Repeats"/>
    <property type="match status" value="4"/>
</dbReference>
<dbReference type="FunFam" id="1.10.10.10:FF:000091">
    <property type="entry name" value="Cullin 3"/>
    <property type="match status" value="1"/>
</dbReference>
<dbReference type="GO" id="GO:0006915">
    <property type="term" value="P:apoptotic process"/>
    <property type="evidence" value="ECO:0007669"/>
    <property type="project" value="UniProtKB-ARBA"/>
</dbReference>
<dbReference type="PANTHER" id="PTHR11932">
    <property type="entry name" value="CULLIN"/>
    <property type="match status" value="1"/>
</dbReference>
<keyword evidence="14" id="KW-1185">Reference proteome</keyword>
<dbReference type="SMR" id="A0A1I7SKY5"/>
<dbReference type="InterPro" id="IPR016157">
    <property type="entry name" value="Cullin_CS"/>
</dbReference>
<dbReference type="EMBL" id="CAJFDI010000006">
    <property type="protein sequence ID" value="CAD5233846.1"/>
    <property type="molecule type" value="Genomic_DNA"/>
</dbReference>
<name>A0A1I7SKY5_BURXY</name>
<reference evidence="12" key="2">
    <citation type="submission" date="2020-09" db="EMBL/GenBank/DDBJ databases">
        <authorList>
            <person name="Kikuchi T."/>
        </authorList>
    </citation>
    <scope>NUCLEOTIDE SEQUENCE</scope>
    <source>
        <strain evidence="12">Ka4C1</strain>
    </source>
</reference>
<evidence type="ECO:0000256" key="7">
    <source>
        <dbReference type="ARBA" id="ARBA00023242"/>
    </source>
</evidence>
<dbReference type="GO" id="GO:0080090">
    <property type="term" value="P:regulation of primary metabolic process"/>
    <property type="evidence" value="ECO:0007669"/>
    <property type="project" value="UniProtKB-ARBA"/>
</dbReference>